<accession>A0A0H2RJL3</accession>
<evidence type="ECO:0000313" key="3">
    <source>
        <dbReference type="Proteomes" id="UP000053477"/>
    </source>
</evidence>
<dbReference type="Pfam" id="PF12697">
    <property type="entry name" value="Abhydrolase_6"/>
    <property type="match status" value="1"/>
</dbReference>
<name>A0A0H2RJL3_9AGAM</name>
<dbReference type="InterPro" id="IPR000073">
    <property type="entry name" value="AB_hydrolase_1"/>
</dbReference>
<keyword evidence="3" id="KW-1185">Reference proteome</keyword>
<dbReference type="InParanoid" id="A0A0H2RJL3"/>
<reference evidence="2 3" key="1">
    <citation type="submission" date="2015-04" db="EMBL/GenBank/DDBJ databases">
        <title>Complete genome sequence of Schizopora paradoxa KUC8140, a cosmopolitan wood degrader in East Asia.</title>
        <authorList>
            <consortium name="DOE Joint Genome Institute"/>
            <person name="Min B."/>
            <person name="Park H."/>
            <person name="Jang Y."/>
            <person name="Kim J.-J."/>
            <person name="Kim K.H."/>
            <person name="Pangilinan J."/>
            <person name="Lipzen A."/>
            <person name="Riley R."/>
            <person name="Grigoriev I.V."/>
            <person name="Spatafora J.W."/>
            <person name="Choi I.-G."/>
        </authorList>
    </citation>
    <scope>NUCLEOTIDE SEQUENCE [LARGE SCALE GENOMIC DNA]</scope>
    <source>
        <strain evidence="2 3">KUC8140</strain>
    </source>
</reference>
<dbReference type="AlphaFoldDB" id="A0A0H2RJL3"/>
<evidence type="ECO:0000259" key="1">
    <source>
        <dbReference type="Pfam" id="PF12697"/>
    </source>
</evidence>
<feature type="domain" description="AB hydrolase-1" evidence="1">
    <location>
        <begin position="72"/>
        <end position="327"/>
    </location>
</feature>
<dbReference type="Gene3D" id="3.40.50.1820">
    <property type="entry name" value="alpha/beta hydrolase"/>
    <property type="match status" value="1"/>
</dbReference>
<organism evidence="2 3">
    <name type="scientific">Schizopora paradoxa</name>
    <dbReference type="NCBI Taxonomy" id="27342"/>
    <lineage>
        <taxon>Eukaryota</taxon>
        <taxon>Fungi</taxon>
        <taxon>Dikarya</taxon>
        <taxon>Basidiomycota</taxon>
        <taxon>Agaricomycotina</taxon>
        <taxon>Agaricomycetes</taxon>
        <taxon>Hymenochaetales</taxon>
        <taxon>Schizoporaceae</taxon>
        <taxon>Schizopora</taxon>
    </lineage>
</organism>
<dbReference type="OrthoDB" id="94039at2759"/>
<dbReference type="SUPFAM" id="SSF53474">
    <property type="entry name" value="alpha/beta-Hydrolases"/>
    <property type="match status" value="1"/>
</dbReference>
<gene>
    <name evidence="2" type="ORF">SCHPADRAFT_941536</name>
</gene>
<dbReference type="EMBL" id="KQ085986">
    <property type="protein sequence ID" value="KLO12044.1"/>
    <property type="molecule type" value="Genomic_DNA"/>
</dbReference>
<dbReference type="Proteomes" id="UP000053477">
    <property type="component" value="Unassembled WGS sequence"/>
</dbReference>
<dbReference type="STRING" id="27342.A0A0H2RJL3"/>
<evidence type="ECO:0000313" key="2">
    <source>
        <dbReference type="EMBL" id="KLO12044.1"/>
    </source>
</evidence>
<protein>
    <recommendedName>
        <fullName evidence="1">AB hydrolase-1 domain-containing protein</fullName>
    </recommendedName>
</protein>
<proteinExistence type="predicted"/>
<dbReference type="InterPro" id="IPR029058">
    <property type="entry name" value="AB_hydrolase_fold"/>
</dbReference>
<sequence length="364" mass="40686">MKADYFTFDGRPTEPLQICAVRYRPDNPPADGVTLILGHAVSVHKETNEPLVQNLFDLQNSRTGLNDSQKILEAWSFDLPNHGQSAVLNEKEIETKYPDFAWSGFIFPRALHAFLLSRPDGVDFTKRRLVFVGHSFSGSACVLFDKIQNDFHLEKLILLDAAIGPDSGPRRHMSRVLAHITWTKRDCWPGREAAKQDLGKQPGIRNWHPDVLKNFIEKGLRDHPASKIPDPWRFKGGVTLACSRANECATNYAHDHHETAFEHLHALYRDRRQVHHILSGADEFDGAALKEQLIAPEPQTQRGPASVQRIEKGGHMFVQTNPKDTASAIWNILAGEHLSQSSEVQAVSASVVLSQGAPRLKGSL</sequence>